<comment type="similarity">
    <text evidence="3">Belongs to the MoxR family.</text>
</comment>
<dbReference type="InterPro" id="IPR003593">
    <property type="entry name" value="AAA+_ATPase"/>
</dbReference>
<evidence type="ECO:0000256" key="1">
    <source>
        <dbReference type="ARBA" id="ARBA00022741"/>
    </source>
</evidence>
<accession>A0A931HZP5</accession>
<feature type="domain" description="AAA+ ATPase" evidence="4">
    <location>
        <begin position="53"/>
        <end position="197"/>
    </location>
</feature>
<keyword evidence="1" id="KW-0547">Nucleotide-binding</keyword>
<dbReference type="FunFam" id="3.40.50.300:FF:000640">
    <property type="entry name" value="MoxR family ATPase"/>
    <property type="match status" value="1"/>
</dbReference>
<reference evidence="5" key="1">
    <citation type="submission" date="2020-12" db="EMBL/GenBank/DDBJ databases">
        <title>Methylobrevis albus sp. nov., isolated from fresh water lack sediment.</title>
        <authorList>
            <person name="Zou Q."/>
        </authorList>
    </citation>
    <scope>NUCLEOTIDE SEQUENCE</scope>
    <source>
        <strain evidence="5">L22</strain>
    </source>
</reference>
<dbReference type="InterPro" id="IPR011703">
    <property type="entry name" value="ATPase_AAA-3"/>
</dbReference>
<proteinExistence type="inferred from homology"/>
<evidence type="ECO:0000259" key="4">
    <source>
        <dbReference type="SMART" id="SM00382"/>
    </source>
</evidence>
<protein>
    <submittedName>
        <fullName evidence="5">MoxR family ATPase</fullName>
    </submittedName>
</protein>
<evidence type="ECO:0000256" key="3">
    <source>
        <dbReference type="ARBA" id="ARBA00061607"/>
    </source>
</evidence>
<dbReference type="SUPFAM" id="SSF52540">
    <property type="entry name" value="P-loop containing nucleoside triphosphate hydrolases"/>
    <property type="match status" value="1"/>
</dbReference>
<dbReference type="EMBL" id="JADZLT010000040">
    <property type="protein sequence ID" value="MBH0236660.1"/>
    <property type="molecule type" value="Genomic_DNA"/>
</dbReference>
<dbReference type="Pfam" id="PF17863">
    <property type="entry name" value="AAA_lid_2"/>
    <property type="match status" value="1"/>
</dbReference>
<dbReference type="Proteomes" id="UP000631694">
    <property type="component" value="Unassembled WGS sequence"/>
</dbReference>
<dbReference type="SMART" id="SM00382">
    <property type="entry name" value="AAA"/>
    <property type="match status" value="1"/>
</dbReference>
<organism evidence="5 6">
    <name type="scientific">Methylobrevis albus</name>
    <dbReference type="NCBI Taxonomy" id="2793297"/>
    <lineage>
        <taxon>Bacteria</taxon>
        <taxon>Pseudomonadati</taxon>
        <taxon>Pseudomonadota</taxon>
        <taxon>Alphaproteobacteria</taxon>
        <taxon>Hyphomicrobiales</taxon>
        <taxon>Pleomorphomonadaceae</taxon>
        <taxon>Methylobrevis</taxon>
    </lineage>
</organism>
<keyword evidence="2" id="KW-0067">ATP-binding</keyword>
<dbReference type="InterPro" id="IPR041628">
    <property type="entry name" value="ChlI/MoxR_AAA_lid"/>
</dbReference>
<dbReference type="Gene3D" id="3.40.50.300">
    <property type="entry name" value="P-loop containing nucleotide triphosphate hydrolases"/>
    <property type="match status" value="1"/>
</dbReference>
<keyword evidence="6" id="KW-1185">Reference proteome</keyword>
<dbReference type="InterPro" id="IPR027417">
    <property type="entry name" value="P-loop_NTPase"/>
</dbReference>
<comment type="caution">
    <text evidence="5">The sequence shown here is derived from an EMBL/GenBank/DDBJ whole genome shotgun (WGS) entry which is preliminary data.</text>
</comment>
<dbReference type="AlphaFoldDB" id="A0A931HZP5"/>
<dbReference type="GO" id="GO:0005524">
    <property type="term" value="F:ATP binding"/>
    <property type="evidence" value="ECO:0007669"/>
    <property type="project" value="UniProtKB-KW"/>
</dbReference>
<dbReference type="PANTHER" id="PTHR42759:SF1">
    <property type="entry name" value="MAGNESIUM-CHELATASE SUBUNIT CHLD"/>
    <property type="match status" value="1"/>
</dbReference>
<dbReference type="Gene3D" id="1.10.8.80">
    <property type="entry name" value="Magnesium chelatase subunit I, C-Terminal domain"/>
    <property type="match status" value="1"/>
</dbReference>
<dbReference type="PIRSF" id="PIRSF002849">
    <property type="entry name" value="AAA_ATPase_chaperone_MoxR_prd"/>
    <property type="match status" value="1"/>
</dbReference>
<evidence type="ECO:0000313" key="5">
    <source>
        <dbReference type="EMBL" id="MBH0236660.1"/>
    </source>
</evidence>
<dbReference type="RefSeq" id="WP_197309763.1">
    <property type="nucleotide sequence ID" value="NZ_JADZLT010000040.1"/>
</dbReference>
<dbReference type="InterPro" id="IPR050764">
    <property type="entry name" value="CbbQ/NirQ/NorQ/GpvN"/>
</dbReference>
<evidence type="ECO:0000313" key="6">
    <source>
        <dbReference type="Proteomes" id="UP000631694"/>
    </source>
</evidence>
<dbReference type="GO" id="GO:0016887">
    <property type="term" value="F:ATP hydrolysis activity"/>
    <property type="evidence" value="ECO:0007669"/>
    <property type="project" value="InterPro"/>
</dbReference>
<dbReference type="Pfam" id="PF07726">
    <property type="entry name" value="AAA_3"/>
    <property type="match status" value="1"/>
</dbReference>
<name>A0A931HZP5_9HYPH</name>
<gene>
    <name evidence="5" type="ORF">I5731_02395</name>
</gene>
<sequence length="335" mass="36044">MSAPRSGIAPDTDKILAQAESAIGRIVAAREAVAEIIYGQEQVVERSLVTVLAGGHGLLVGVPGLAKTKLVEALGTVLGLSERRIQFTPDLMPSDILGSEVLEQAPDGSRAFRFIRGPIFAQLLMADEINRASPRTQSALLQAMQERHVTVAGQRYDLPAPFHVLATQNPLEQEGTYPLPEAQLDRFLLQIDVHYPDREAERRILLATTGVTEATPRKVFDAAELLELQQLVRRVPVGGSVVEAILDLVRAARPGSATGKHAKSIAWGPGPRASQALMLTVRARALAQGRLAPSIDDVKALAEPVLQHRMALTFAARADGVTIRDVIRDLTDGIG</sequence>
<evidence type="ECO:0000256" key="2">
    <source>
        <dbReference type="ARBA" id="ARBA00022840"/>
    </source>
</evidence>
<dbReference type="PANTHER" id="PTHR42759">
    <property type="entry name" value="MOXR FAMILY PROTEIN"/>
    <property type="match status" value="1"/>
</dbReference>